<sequence length="484" mass="54046">MMNGVNIANVERELTVNQRNLIDTCFEEGNYDAAISLLDKLRHPNCKPYPVHLRNLVYIALYPPQIVDEPDYTASKLDVISASPSKISARNQHSFFPTPEHSAAAQRVLRAFAQTNSPASICRALPSYDSSVSPTPGKTIPSRQFAEVSDSEISRRSKRIIEAKNCWELLRENFVQAETYPAQDYLSTQNSRLRRTRRSYMNGASEPEEMDSDAPDPVGPLAWPLLDWLLTVFEKDELTCNESDKCDEVLAPSAVPDPSIPDRIRLPLGHRSTLRHSVLLLSGSPQIEPWLATTQFVDQLSVNDMRSTSILSLLPPTVACTQFKVALCKTSLTRIVESKPTQKPMPKTAPRPQPARHRQPSSKDSSIAPSTISPETAAPTIARKYPVVTAAEVVQLVSRSSSTPESQLVDTTRTLQFKFQLLCAFGALQERSSHRDEDWEQLVQNGELPKAIDQGFGCWDDDGLDVQVWAQDFKATLAIMGWYR</sequence>
<reference evidence="1" key="1">
    <citation type="submission" date="2022-07" db="EMBL/GenBank/DDBJ databases">
        <title>Genome Sequence of Phlebia brevispora.</title>
        <authorList>
            <person name="Buettner E."/>
        </authorList>
    </citation>
    <scope>NUCLEOTIDE SEQUENCE</scope>
    <source>
        <strain evidence="1">MPL23</strain>
    </source>
</reference>
<name>A0ACC1T3I9_9APHY</name>
<proteinExistence type="predicted"/>
<organism evidence="1 2">
    <name type="scientific">Phlebia brevispora</name>
    <dbReference type="NCBI Taxonomy" id="194682"/>
    <lineage>
        <taxon>Eukaryota</taxon>
        <taxon>Fungi</taxon>
        <taxon>Dikarya</taxon>
        <taxon>Basidiomycota</taxon>
        <taxon>Agaricomycotina</taxon>
        <taxon>Agaricomycetes</taxon>
        <taxon>Polyporales</taxon>
        <taxon>Meruliaceae</taxon>
        <taxon>Phlebia</taxon>
    </lineage>
</organism>
<evidence type="ECO:0000313" key="1">
    <source>
        <dbReference type="EMBL" id="KAJ3552207.1"/>
    </source>
</evidence>
<gene>
    <name evidence="1" type="ORF">NM688_g4272</name>
</gene>
<comment type="caution">
    <text evidence="1">The sequence shown here is derived from an EMBL/GenBank/DDBJ whole genome shotgun (WGS) entry which is preliminary data.</text>
</comment>
<dbReference type="Proteomes" id="UP001148662">
    <property type="component" value="Unassembled WGS sequence"/>
</dbReference>
<dbReference type="EMBL" id="JANHOG010000691">
    <property type="protein sequence ID" value="KAJ3552207.1"/>
    <property type="molecule type" value="Genomic_DNA"/>
</dbReference>
<accession>A0ACC1T3I9</accession>
<protein>
    <submittedName>
        <fullName evidence="1">Uncharacterized protein</fullName>
    </submittedName>
</protein>
<keyword evidence="2" id="KW-1185">Reference proteome</keyword>
<evidence type="ECO:0000313" key="2">
    <source>
        <dbReference type="Proteomes" id="UP001148662"/>
    </source>
</evidence>